<reference evidence="1" key="1">
    <citation type="journal article" date="2015" name="Nature">
        <title>Complex archaea that bridge the gap between prokaryotes and eukaryotes.</title>
        <authorList>
            <person name="Spang A."/>
            <person name="Saw J.H."/>
            <person name="Jorgensen S.L."/>
            <person name="Zaremba-Niedzwiedzka K."/>
            <person name="Martijn J."/>
            <person name="Lind A.E."/>
            <person name="van Eijk R."/>
            <person name="Schleper C."/>
            <person name="Guy L."/>
            <person name="Ettema T.J."/>
        </authorList>
    </citation>
    <scope>NUCLEOTIDE SEQUENCE</scope>
</reference>
<proteinExistence type="predicted"/>
<dbReference type="AlphaFoldDB" id="A0A0F9V5R9"/>
<name>A0A0F9V5R9_9ZZZZ</name>
<evidence type="ECO:0000313" key="1">
    <source>
        <dbReference type="EMBL" id="KKN61233.1"/>
    </source>
</evidence>
<gene>
    <name evidence="1" type="ORF">LCGC14_0524230</name>
</gene>
<comment type="caution">
    <text evidence="1">The sequence shown here is derived from an EMBL/GenBank/DDBJ whole genome shotgun (WGS) entry which is preliminary data.</text>
</comment>
<sequence length="147" mass="17039">MANKVTASIVFDFKGETFYPHIELDLDNLMQRYHSLPLRSSLYEMLATKNNIGSHSYEHELLLGATIQFSDAKGDAISFFNHGEFDIAAYQQYWLQNKIRYHLKQIIQTELDINEAEQHPSLIDAMLAAFKFGQNYKQTLENSKCKE</sequence>
<organism evidence="1">
    <name type="scientific">marine sediment metagenome</name>
    <dbReference type="NCBI Taxonomy" id="412755"/>
    <lineage>
        <taxon>unclassified sequences</taxon>
        <taxon>metagenomes</taxon>
        <taxon>ecological metagenomes</taxon>
    </lineage>
</organism>
<protein>
    <submittedName>
        <fullName evidence="1">Uncharacterized protein</fullName>
    </submittedName>
</protein>
<accession>A0A0F9V5R9</accession>
<dbReference type="EMBL" id="LAZR01000666">
    <property type="protein sequence ID" value="KKN61233.1"/>
    <property type="molecule type" value="Genomic_DNA"/>
</dbReference>